<protein>
    <submittedName>
        <fullName evidence="1">Uncharacterized protein</fullName>
    </submittedName>
</protein>
<accession>A0A9E7F1A3</accession>
<dbReference type="EMBL" id="CP097504">
    <property type="protein sequence ID" value="URD87679.1"/>
    <property type="molecule type" value="Genomic_DNA"/>
</dbReference>
<evidence type="ECO:0000313" key="1">
    <source>
        <dbReference type="EMBL" id="URD87684.1"/>
    </source>
</evidence>
<gene>
    <name evidence="1" type="ORF">MUK42_28447</name>
</gene>
<dbReference type="Proteomes" id="UP001055439">
    <property type="component" value="Chromosome 2"/>
</dbReference>
<name>A0A9E7F1A3_9LILI</name>
<sequence>MWFSFSGSSTLILNESGDLFSISADRKRLISVVSVRLKCLCVFYPNGTPAESVMQCVKVALVFRNDLNKGYVLFVLV</sequence>
<dbReference type="EMBL" id="CP097504">
    <property type="protein sequence ID" value="URD87683.1"/>
    <property type="molecule type" value="Genomic_DNA"/>
</dbReference>
<keyword evidence="2" id="KW-1185">Reference proteome</keyword>
<proteinExistence type="predicted"/>
<reference evidence="1" key="1">
    <citation type="submission" date="2022-05" db="EMBL/GenBank/DDBJ databases">
        <title>The Musa troglodytarum L. genome provides insights into the mechanism of non-climacteric behaviour and enrichment of carotenoids.</title>
        <authorList>
            <person name="Wang J."/>
        </authorList>
    </citation>
    <scope>NUCLEOTIDE SEQUENCE</scope>
    <source>
        <tissue evidence="1">Leaf</tissue>
    </source>
</reference>
<dbReference type="EMBL" id="CP097504">
    <property type="protein sequence ID" value="URD87684.1"/>
    <property type="molecule type" value="Genomic_DNA"/>
</dbReference>
<evidence type="ECO:0000313" key="2">
    <source>
        <dbReference type="Proteomes" id="UP001055439"/>
    </source>
</evidence>
<organism evidence="1 2">
    <name type="scientific">Musa troglodytarum</name>
    <name type="common">fe'i banana</name>
    <dbReference type="NCBI Taxonomy" id="320322"/>
    <lineage>
        <taxon>Eukaryota</taxon>
        <taxon>Viridiplantae</taxon>
        <taxon>Streptophyta</taxon>
        <taxon>Embryophyta</taxon>
        <taxon>Tracheophyta</taxon>
        <taxon>Spermatophyta</taxon>
        <taxon>Magnoliopsida</taxon>
        <taxon>Liliopsida</taxon>
        <taxon>Zingiberales</taxon>
        <taxon>Musaceae</taxon>
        <taxon>Musa</taxon>
    </lineage>
</organism>
<dbReference type="AlphaFoldDB" id="A0A9E7F1A3"/>